<dbReference type="GO" id="GO:0006260">
    <property type="term" value="P:DNA replication"/>
    <property type="evidence" value="ECO:0007669"/>
    <property type="project" value="InterPro"/>
</dbReference>
<evidence type="ECO:0000313" key="2">
    <source>
        <dbReference type="Proteomes" id="UP000003822"/>
    </source>
</evidence>
<dbReference type="AlphaFoldDB" id="G9PDG0"/>
<evidence type="ECO:0000313" key="1">
    <source>
        <dbReference type="EMBL" id="EHM89378.1"/>
    </source>
</evidence>
<name>G9PDG0_9ACTO</name>
<dbReference type="GO" id="GO:0003887">
    <property type="term" value="F:DNA-directed DNA polymerase activity"/>
    <property type="evidence" value="ECO:0007669"/>
    <property type="project" value="InterPro"/>
</dbReference>
<proteinExistence type="predicted"/>
<gene>
    <name evidence="1" type="ORF">HMPREF0045_00043</name>
</gene>
<dbReference type="EMBL" id="ACRN01000001">
    <property type="protein sequence ID" value="EHM89378.1"/>
    <property type="molecule type" value="Genomic_DNA"/>
</dbReference>
<reference evidence="1 2" key="1">
    <citation type="submission" date="2011-10" db="EMBL/GenBank/DDBJ databases">
        <title>The Genome Sequence of Actinomyces graevenitzii C83.</title>
        <authorList>
            <consortium name="The Broad Institute Genome Sequencing Platform"/>
            <consortium name="The Broad Institute Genome Sequencing Center for Infectious Disease"/>
            <person name="Earl A."/>
            <person name="Ward D."/>
            <person name="Feldgarden M."/>
            <person name="Gevers D."/>
            <person name="Sibley C.D."/>
            <person name="Field T.R."/>
            <person name="Grinwis M."/>
            <person name="Eshaghurshan C.S."/>
            <person name="Surette M.G."/>
            <person name="Young S.K."/>
            <person name="Zeng Q."/>
            <person name="Gargeya S."/>
            <person name="Fitzgerald M."/>
            <person name="Haas B."/>
            <person name="Abouelleil A."/>
            <person name="Alvarado L."/>
            <person name="Arachchi H.M."/>
            <person name="Berlin A."/>
            <person name="Brown A."/>
            <person name="Chapman S.B."/>
            <person name="Chen Z."/>
            <person name="Dunbar C."/>
            <person name="Freedman E."/>
            <person name="Gearin G."/>
            <person name="Goldberg J."/>
            <person name="Griggs A."/>
            <person name="Gujja S."/>
            <person name="Heiman D."/>
            <person name="Howarth C."/>
            <person name="Larson L."/>
            <person name="Lui A."/>
            <person name="MacDonald P.J.P."/>
            <person name="Montmayeur A."/>
            <person name="Murphy C."/>
            <person name="Neiman D."/>
            <person name="Pearson M."/>
            <person name="Priest M."/>
            <person name="Roberts A."/>
            <person name="Saif S."/>
            <person name="Shea T."/>
            <person name="Shenoy N."/>
            <person name="Sisk P."/>
            <person name="Stolte C."/>
            <person name="Sykes S."/>
            <person name="Wortman J."/>
            <person name="Nusbaum C."/>
            <person name="Birren B."/>
        </authorList>
    </citation>
    <scope>NUCLEOTIDE SEQUENCE [LARGE SCALE GENOMIC DNA]</scope>
    <source>
        <strain evidence="1 2">C83</strain>
    </source>
</reference>
<protein>
    <submittedName>
        <fullName evidence="1">Uncharacterized protein</fullName>
    </submittedName>
</protein>
<organism evidence="1 2">
    <name type="scientific">Actinomyces graevenitzii C83</name>
    <dbReference type="NCBI Taxonomy" id="435830"/>
    <lineage>
        <taxon>Bacteria</taxon>
        <taxon>Bacillati</taxon>
        <taxon>Actinomycetota</taxon>
        <taxon>Actinomycetes</taxon>
        <taxon>Actinomycetales</taxon>
        <taxon>Actinomycetaceae</taxon>
        <taxon>Actinomyces</taxon>
    </lineage>
</organism>
<dbReference type="STRING" id="435830.HMPREF0045_00043"/>
<dbReference type="HOGENOM" id="CLU_3179046_0_0_11"/>
<accession>G9PDG0</accession>
<keyword evidence="2" id="KW-1185">Reference proteome</keyword>
<comment type="caution">
    <text evidence="1">The sequence shown here is derived from an EMBL/GenBank/DDBJ whole genome shotgun (WGS) entry which is preliminary data.</text>
</comment>
<dbReference type="OrthoDB" id="9764911at2"/>
<sequence length="57" mass="6069">MRHNLFLVPVKVNAIGSFYCGINAELRQKGKIATLACGYNASVGALKAMGALRMGKD</sequence>
<dbReference type="InterPro" id="IPR019760">
    <property type="entry name" value="DNA-dir_DNA_pol_A_CS"/>
</dbReference>
<dbReference type="Proteomes" id="UP000003822">
    <property type="component" value="Unassembled WGS sequence"/>
</dbReference>
<dbReference type="PROSITE" id="PS00447">
    <property type="entry name" value="DNA_POLYMERASE_A"/>
    <property type="match status" value="1"/>
</dbReference>
<dbReference type="eggNOG" id="COG0749">
    <property type="taxonomic scope" value="Bacteria"/>
</dbReference>
<dbReference type="PATRIC" id="fig|435830.3.peg.42"/>
<dbReference type="RefSeq" id="WP_005984376.1">
    <property type="nucleotide sequence ID" value="NZ_JH470338.1"/>
</dbReference>